<organism evidence="4 5">
    <name type="scientific">Amphibacillus marinus</name>
    <dbReference type="NCBI Taxonomy" id="872970"/>
    <lineage>
        <taxon>Bacteria</taxon>
        <taxon>Bacillati</taxon>
        <taxon>Bacillota</taxon>
        <taxon>Bacilli</taxon>
        <taxon>Bacillales</taxon>
        <taxon>Bacillaceae</taxon>
        <taxon>Amphibacillus</taxon>
    </lineage>
</organism>
<dbReference type="SUPFAM" id="SSF52499">
    <property type="entry name" value="Isochorismatase-like hydrolases"/>
    <property type="match status" value="1"/>
</dbReference>
<keyword evidence="2" id="KW-0378">Hydrolase</keyword>
<sequence length="174" mass="19399">MKALLVIDVQDGIIKSGAFNKEIAKIEVTIQAFRAKNRPVIFLQHFDQDHQSPLHRDNSGSKINKVLRPYAEIIIEKQTPSGFFKTELASVLERLEIDQLFITGFEAEFCCFFTAVAAFDRGFKVSVIEDAIGAVNTGATYQMADLDVKRFVGTVLKWSNAAEVINAQEAACRL</sequence>
<dbReference type="RefSeq" id="WP_091496436.1">
    <property type="nucleotide sequence ID" value="NZ_FODJ01000004.1"/>
</dbReference>
<dbReference type="Pfam" id="PF00857">
    <property type="entry name" value="Isochorismatase"/>
    <property type="match status" value="1"/>
</dbReference>
<gene>
    <name evidence="4" type="ORF">SAMN04488134_10468</name>
</gene>
<evidence type="ECO:0000256" key="2">
    <source>
        <dbReference type="ARBA" id="ARBA00022801"/>
    </source>
</evidence>
<comment type="similarity">
    <text evidence="1">Belongs to the isochorismatase family.</text>
</comment>
<accession>A0A1H8M8I4</accession>
<dbReference type="InterPro" id="IPR036380">
    <property type="entry name" value="Isochorismatase-like_sf"/>
</dbReference>
<evidence type="ECO:0000256" key="1">
    <source>
        <dbReference type="ARBA" id="ARBA00006336"/>
    </source>
</evidence>
<evidence type="ECO:0000313" key="5">
    <source>
        <dbReference type="Proteomes" id="UP000199300"/>
    </source>
</evidence>
<evidence type="ECO:0000259" key="3">
    <source>
        <dbReference type="Pfam" id="PF00857"/>
    </source>
</evidence>
<protein>
    <submittedName>
        <fullName evidence="4">Nicotinamidase-related amidase</fullName>
    </submittedName>
</protein>
<name>A0A1H8M8I4_9BACI</name>
<reference evidence="4 5" key="1">
    <citation type="submission" date="2016-10" db="EMBL/GenBank/DDBJ databases">
        <authorList>
            <person name="de Groot N.N."/>
        </authorList>
    </citation>
    <scope>NUCLEOTIDE SEQUENCE [LARGE SCALE GENOMIC DNA]</scope>
    <source>
        <strain evidence="4 5">CGMCC 1.10434</strain>
    </source>
</reference>
<feature type="domain" description="Isochorismatase-like" evidence="3">
    <location>
        <begin position="3"/>
        <end position="154"/>
    </location>
</feature>
<dbReference type="EMBL" id="FODJ01000004">
    <property type="protein sequence ID" value="SEO13614.1"/>
    <property type="molecule type" value="Genomic_DNA"/>
</dbReference>
<proteinExistence type="inferred from homology"/>
<dbReference type="Gene3D" id="3.40.50.850">
    <property type="entry name" value="Isochorismatase-like"/>
    <property type="match status" value="1"/>
</dbReference>
<dbReference type="InterPro" id="IPR000868">
    <property type="entry name" value="Isochorismatase-like_dom"/>
</dbReference>
<dbReference type="PANTHER" id="PTHR43540">
    <property type="entry name" value="PEROXYUREIDOACRYLATE/UREIDOACRYLATE AMIDOHYDROLASE-RELATED"/>
    <property type="match status" value="1"/>
</dbReference>
<dbReference type="Proteomes" id="UP000199300">
    <property type="component" value="Unassembled WGS sequence"/>
</dbReference>
<dbReference type="InterPro" id="IPR050272">
    <property type="entry name" value="Isochorismatase-like_hydrls"/>
</dbReference>
<dbReference type="CDD" id="cd00431">
    <property type="entry name" value="cysteine_hydrolases"/>
    <property type="match status" value="1"/>
</dbReference>
<dbReference type="GO" id="GO:0016787">
    <property type="term" value="F:hydrolase activity"/>
    <property type="evidence" value="ECO:0007669"/>
    <property type="project" value="UniProtKB-KW"/>
</dbReference>
<dbReference type="OrthoDB" id="9785724at2"/>
<keyword evidence="5" id="KW-1185">Reference proteome</keyword>
<evidence type="ECO:0000313" key="4">
    <source>
        <dbReference type="EMBL" id="SEO13614.1"/>
    </source>
</evidence>
<dbReference type="AlphaFoldDB" id="A0A1H8M8I4"/>
<dbReference type="PANTHER" id="PTHR43540:SF6">
    <property type="entry name" value="ISOCHORISMATASE-LIKE DOMAIN-CONTAINING PROTEIN"/>
    <property type="match status" value="1"/>
</dbReference>
<dbReference type="STRING" id="872970.SAMN04488134_10468"/>